<keyword evidence="3" id="KW-1185">Reference proteome</keyword>
<feature type="compositionally biased region" description="Low complexity" evidence="1">
    <location>
        <begin position="367"/>
        <end position="389"/>
    </location>
</feature>
<evidence type="ECO:0000256" key="1">
    <source>
        <dbReference type="SAM" id="MobiDB-lite"/>
    </source>
</evidence>
<dbReference type="eggNOG" id="KOG0800">
    <property type="taxonomic scope" value="Eukaryota"/>
</dbReference>
<feature type="compositionally biased region" description="Polar residues" evidence="1">
    <location>
        <begin position="207"/>
        <end position="229"/>
    </location>
</feature>
<feature type="compositionally biased region" description="Polar residues" evidence="1">
    <location>
        <begin position="182"/>
        <end position="198"/>
    </location>
</feature>
<feature type="compositionally biased region" description="Basic and acidic residues" evidence="1">
    <location>
        <begin position="349"/>
        <end position="364"/>
    </location>
</feature>
<reference evidence="2 3" key="1">
    <citation type="journal article" date="2013" name="Proc. Natl. Acad. Sci. U.S.A.">
        <title>Fine-scale variation in meiotic recombination in Mimulus inferred from population shotgun sequencing.</title>
        <authorList>
            <person name="Hellsten U."/>
            <person name="Wright K.M."/>
            <person name="Jenkins J."/>
            <person name="Shu S."/>
            <person name="Yuan Y."/>
            <person name="Wessler S.R."/>
            <person name="Schmutz J."/>
            <person name="Willis J.H."/>
            <person name="Rokhsar D.S."/>
        </authorList>
    </citation>
    <scope>NUCLEOTIDE SEQUENCE [LARGE SCALE GENOMIC DNA]</scope>
    <source>
        <strain evidence="3">cv. DUN x IM62</strain>
    </source>
</reference>
<evidence type="ECO:0000313" key="2">
    <source>
        <dbReference type="EMBL" id="EYU37658.1"/>
    </source>
</evidence>
<organism evidence="2 3">
    <name type="scientific">Erythranthe guttata</name>
    <name type="common">Yellow monkey flower</name>
    <name type="synonym">Mimulus guttatus</name>
    <dbReference type="NCBI Taxonomy" id="4155"/>
    <lineage>
        <taxon>Eukaryota</taxon>
        <taxon>Viridiplantae</taxon>
        <taxon>Streptophyta</taxon>
        <taxon>Embryophyta</taxon>
        <taxon>Tracheophyta</taxon>
        <taxon>Spermatophyta</taxon>
        <taxon>Magnoliopsida</taxon>
        <taxon>eudicotyledons</taxon>
        <taxon>Gunneridae</taxon>
        <taxon>Pentapetalae</taxon>
        <taxon>asterids</taxon>
        <taxon>lamiids</taxon>
        <taxon>Lamiales</taxon>
        <taxon>Phrymaceae</taxon>
        <taxon>Erythranthe</taxon>
    </lineage>
</organism>
<feature type="non-terminal residue" evidence="2">
    <location>
        <position position="545"/>
    </location>
</feature>
<feature type="compositionally biased region" description="Polar residues" evidence="1">
    <location>
        <begin position="74"/>
        <end position="89"/>
    </location>
</feature>
<feature type="region of interest" description="Disordered" evidence="1">
    <location>
        <begin position="70"/>
        <end position="89"/>
    </location>
</feature>
<feature type="region of interest" description="Disordered" evidence="1">
    <location>
        <begin position="1"/>
        <end position="39"/>
    </location>
</feature>
<feature type="region of interest" description="Disordered" evidence="1">
    <location>
        <begin position="321"/>
        <end position="389"/>
    </location>
</feature>
<dbReference type="AlphaFoldDB" id="A0A022RD66"/>
<gene>
    <name evidence="2" type="ORF">MIMGU_mgv1a023023mg</name>
</gene>
<protein>
    <submittedName>
        <fullName evidence="2">Uncharacterized protein</fullName>
    </submittedName>
</protein>
<sequence length="545" mass="59424">MQRERSALDSFLEPIDLNQGSLPNNNNNTTSSMDHSSSWDNMLNPVDNQLPNYTGPTNAVDAAQCFSGWDRGESSSGTANNTQDGSFNDASKTNLGWASVFKACSNSDTRSENWPYETSNTQNYSSIHDSHRAIIPSFYPSSSNVGASFAGSSNSTTMMSENNDGPPFGTWGSSCKRKALENTSGQFYPGGSSTSNQPDRYIAPRNLSISPGPQNPSTGNHSEHLNPTTGGFYPSPSVRSNYGLNEPVPLDASRSTSSRNYGGYPRQLSRAPTLNPDSSSEMRSSMMSPPVNLNRRLMHVNEARGGMMHHSSYPWSGSFGSSLPGGGSSSGSFGSGARDEVSVRSSRRSNREYPEIRNTVHEQIDWSFSPGNSGNSSRNNSSSSPSSANAWLPHQIQATSQQSHHHHHQRMTESAPWVQFHHHAESESGVSRGHFGLFPSAASSSSVDEVAAALGSSSRAQQLQLDQRSAAMLMDMPGDDANGWRALSAVEGRHRLIRQVLNAMRRGVHLQAEDYMLVDPFMNGFAELHDRHRDMRLDVDNMSYE</sequence>
<evidence type="ECO:0000313" key="3">
    <source>
        <dbReference type="Proteomes" id="UP000030748"/>
    </source>
</evidence>
<name>A0A022RD66_ERYGU</name>
<feature type="region of interest" description="Disordered" evidence="1">
    <location>
        <begin position="182"/>
        <end position="292"/>
    </location>
</feature>
<dbReference type="EMBL" id="KI630513">
    <property type="protein sequence ID" value="EYU37658.1"/>
    <property type="molecule type" value="Genomic_DNA"/>
</dbReference>
<feature type="compositionally biased region" description="Low complexity" evidence="1">
    <location>
        <begin position="278"/>
        <end position="288"/>
    </location>
</feature>
<dbReference type="Proteomes" id="UP000030748">
    <property type="component" value="Unassembled WGS sequence"/>
</dbReference>
<accession>A0A022RD66</accession>
<proteinExistence type="predicted"/>
<feature type="compositionally biased region" description="Low complexity" evidence="1">
    <location>
        <begin position="24"/>
        <end position="39"/>
    </location>
</feature>
<dbReference type="STRING" id="4155.A0A022RD66"/>